<keyword evidence="1" id="KW-1277">Toxin-antitoxin system</keyword>
<dbReference type="InterPro" id="IPR035093">
    <property type="entry name" value="RelE/ParE_toxin_dom_sf"/>
</dbReference>
<dbReference type="AlphaFoldDB" id="A0A2S1QZQ3"/>
<keyword evidence="4" id="KW-1185">Reference proteome</keyword>
<reference evidence="3 4" key="1">
    <citation type="submission" date="2018-04" db="EMBL/GenBank/DDBJ databases">
        <title>Genome sequencing of Flavobacterium sp. HYN0059.</title>
        <authorList>
            <person name="Yi H."/>
            <person name="Baek C."/>
        </authorList>
    </citation>
    <scope>NUCLEOTIDE SEQUENCE [LARGE SCALE GENOMIC DNA]</scope>
    <source>
        <strain evidence="3 4">HYN0059</strain>
    </source>
</reference>
<dbReference type="Gene3D" id="3.30.2310.20">
    <property type="entry name" value="RelE-like"/>
    <property type="match status" value="1"/>
</dbReference>
<evidence type="ECO:0000313" key="4">
    <source>
        <dbReference type="Proteomes" id="UP000244929"/>
    </source>
</evidence>
<proteinExistence type="inferred from homology"/>
<protein>
    <recommendedName>
        <fullName evidence="2">Toxin</fullName>
    </recommendedName>
</protein>
<organism evidence="3 4">
    <name type="scientific">Flavobacterium album</name>
    <dbReference type="NCBI Taxonomy" id="2175091"/>
    <lineage>
        <taxon>Bacteria</taxon>
        <taxon>Pseudomonadati</taxon>
        <taxon>Bacteroidota</taxon>
        <taxon>Flavobacteriia</taxon>
        <taxon>Flavobacteriales</taxon>
        <taxon>Flavobacteriaceae</taxon>
        <taxon>Flavobacterium</taxon>
    </lineage>
</organism>
<name>A0A2S1QZQ3_9FLAO</name>
<evidence type="ECO:0000256" key="1">
    <source>
        <dbReference type="ARBA" id="ARBA00022649"/>
    </source>
</evidence>
<evidence type="ECO:0000256" key="2">
    <source>
        <dbReference type="PIRNR" id="PIRNR029218"/>
    </source>
</evidence>
<gene>
    <name evidence="3" type="ORF">HYN59_12355</name>
</gene>
<dbReference type="EMBL" id="CP029186">
    <property type="protein sequence ID" value="AWH85845.1"/>
    <property type="molecule type" value="Genomic_DNA"/>
</dbReference>
<dbReference type="InterPro" id="IPR028344">
    <property type="entry name" value="ParE1/4"/>
</dbReference>
<dbReference type="PIRSF" id="PIRSF029218">
    <property type="entry name" value="ParE"/>
    <property type="match status" value="1"/>
</dbReference>
<dbReference type="Pfam" id="PF05016">
    <property type="entry name" value="ParE_toxin"/>
    <property type="match status" value="1"/>
</dbReference>
<evidence type="ECO:0000313" key="3">
    <source>
        <dbReference type="EMBL" id="AWH85845.1"/>
    </source>
</evidence>
<dbReference type="Proteomes" id="UP000244929">
    <property type="component" value="Chromosome"/>
</dbReference>
<comment type="similarity">
    <text evidence="2">Belongs to the RelE toxin family.</text>
</comment>
<dbReference type="KEGG" id="falb:HYN59_12355"/>
<dbReference type="InterPro" id="IPR007712">
    <property type="entry name" value="RelE/ParE_toxin"/>
</dbReference>
<dbReference type="OrthoDB" id="7173315at2"/>
<dbReference type="RefSeq" id="WP_108778547.1">
    <property type="nucleotide sequence ID" value="NZ_CP029186.1"/>
</dbReference>
<accession>A0A2S1QZQ3</accession>
<sequence length="97" mass="11346">MAKFHFSKKALDDLTSIWDYTVREWSESQAEKYYHLILASCADLAENPQLGKSYDVLAMNILGYKCSQHIIFFHQISKKEIVVERILHGMMDLKNHL</sequence>